<dbReference type="PROSITE" id="PS50887">
    <property type="entry name" value="GGDEF"/>
    <property type="match status" value="1"/>
</dbReference>
<dbReference type="GO" id="GO:0043709">
    <property type="term" value="P:cell adhesion involved in single-species biofilm formation"/>
    <property type="evidence" value="ECO:0007669"/>
    <property type="project" value="TreeGrafter"/>
</dbReference>
<feature type="transmembrane region" description="Helical" evidence="3">
    <location>
        <begin position="99"/>
        <end position="118"/>
    </location>
</feature>
<accession>A0A6P1ZIF7</accession>
<dbReference type="GO" id="GO:0052621">
    <property type="term" value="F:diguanylate cyclase activity"/>
    <property type="evidence" value="ECO:0007669"/>
    <property type="project" value="UniProtKB-EC"/>
</dbReference>
<keyword evidence="3" id="KW-0812">Transmembrane</keyword>
<feature type="transmembrane region" description="Helical" evidence="3">
    <location>
        <begin position="66"/>
        <end position="87"/>
    </location>
</feature>
<comment type="caution">
    <text evidence="5">The sequence shown here is derived from an EMBL/GenBank/DDBJ whole genome shotgun (WGS) entry which is preliminary data.</text>
</comment>
<dbReference type="InterPro" id="IPR000160">
    <property type="entry name" value="GGDEF_dom"/>
</dbReference>
<sequence>MMVFELLNVRTMLMFGAVSSLILAGVMTYFSIARRTYPGFHYWTGGVVSAGLGGVVISLRGIVPDFISIILGNFLLLLLPLMFTKGLIAFVDVPNRVRVVNSVVLFFFTLVLLWATYIEPSLRVRIVCFCLIMAFFFFEALVIAIKYIPPVLGEQDWLIVASIIFSIFGLLFRVVVVSLHDHVSLFNNTEIFQGIAISMSILAAIASGYSFLILNTHRMENDLSAANKRIEALANVDGVTSIFNRRYFDTKLELEIKRLQRSSLPISLVMADVDCFKQYNDTYGHQAGDDCLREVAAVFKKSCRRVSDIAARYGGEEFIMLLPNTDLHGAETVAGGIQKAIDSLAIPHKASTVSDAITLSIGVASVNSSRSVSSGELVGYVDQALYRSKKNGKNQIQIYEEQS</sequence>
<keyword evidence="3" id="KW-0472">Membrane</keyword>
<dbReference type="Pfam" id="PF00990">
    <property type="entry name" value="GGDEF"/>
    <property type="match status" value="1"/>
</dbReference>
<evidence type="ECO:0000256" key="3">
    <source>
        <dbReference type="SAM" id="Phobius"/>
    </source>
</evidence>
<dbReference type="GO" id="GO:0005886">
    <property type="term" value="C:plasma membrane"/>
    <property type="evidence" value="ECO:0007669"/>
    <property type="project" value="TreeGrafter"/>
</dbReference>
<evidence type="ECO:0000313" key="5">
    <source>
        <dbReference type="EMBL" id="TVM35054.1"/>
    </source>
</evidence>
<keyword evidence="3" id="KW-1133">Transmembrane helix</keyword>
<comment type="catalytic activity">
    <reaction evidence="2">
        <text>2 GTP = 3',3'-c-di-GMP + 2 diphosphate</text>
        <dbReference type="Rhea" id="RHEA:24898"/>
        <dbReference type="ChEBI" id="CHEBI:33019"/>
        <dbReference type="ChEBI" id="CHEBI:37565"/>
        <dbReference type="ChEBI" id="CHEBI:58805"/>
        <dbReference type="EC" id="2.7.7.65"/>
    </reaction>
</comment>
<proteinExistence type="predicted"/>
<gene>
    <name evidence="5" type="ORF">DQK91_06535</name>
</gene>
<organism evidence="5 6">
    <name type="scientific">Oceanidesulfovibrio marinus</name>
    <dbReference type="NCBI Taxonomy" id="370038"/>
    <lineage>
        <taxon>Bacteria</taxon>
        <taxon>Pseudomonadati</taxon>
        <taxon>Thermodesulfobacteriota</taxon>
        <taxon>Desulfovibrionia</taxon>
        <taxon>Desulfovibrionales</taxon>
        <taxon>Desulfovibrionaceae</taxon>
        <taxon>Oceanidesulfovibrio</taxon>
    </lineage>
</organism>
<reference evidence="5 6" key="1">
    <citation type="submission" date="2018-06" db="EMBL/GenBank/DDBJ databases">
        <title>Complete genome of Desulfovibrio marinus P48SEP.</title>
        <authorList>
            <person name="Crispim J.S."/>
            <person name="Vidigal P.M.P."/>
            <person name="Silva L.C.F."/>
            <person name="Araujo L.C."/>
            <person name="Laguardia C.N."/>
            <person name="Dias R.S."/>
            <person name="Sousa M.P."/>
            <person name="Paula S.O."/>
            <person name="Silva C."/>
        </authorList>
    </citation>
    <scope>NUCLEOTIDE SEQUENCE [LARGE SCALE GENOMIC DNA]</scope>
    <source>
        <strain evidence="5 6">P48SEP</strain>
    </source>
</reference>
<dbReference type="AlphaFoldDB" id="A0A6P1ZIF7"/>
<protein>
    <recommendedName>
        <fullName evidence="1">diguanylate cyclase</fullName>
        <ecNumber evidence="1">2.7.7.65</ecNumber>
    </recommendedName>
</protein>
<dbReference type="FunFam" id="3.30.70.270:FF:000001">
    <property type="entry name" value="Diguanylate cyclase domain protein"/>
    <property type="match status" value="1"/>
</dbReference>
<dbReference type="Proteomes" id="UP000434052">
    <property type="component" value="Unassembled WGS sequence"/>
</dbReference>
<feature type="transmembrane region" description="Helical" evidence="3">
    <location>
        <begin position="157"/>
        <end position="179"/>
    </location>
</feature>
<dbReference type="InterPro" id="IPR043128">
    <property type="entry name" value="Rev_trsase/Diguanyl_cyclase"/>
</dbReference>
<feature type="domain" description="GGDEF" evidence="4">
    <location>
        <begin position="264"/>
        <end position="401"/>
    </location>
</feature>
<evidence type="ECO:0000256" key="1">
    <source>
        <dbReference type="ARBA" id="ARBA00012528"/>
    </source>
</evidence>
<dbReference type="PANTHER" id="PTHR45138">
    <property type="entry name" value="REGULATORY COMPONENTS OF SENSORY TRANSDUCTION SYSTEM"/>
    <property type="match status" value="1"/>
</dbReference>
<dbReference type="EMBL" id="QMIF01000003">
    <property type="protein sequence ID" value="TVM35054.1"/>
    <property type="molecule type" value="Genomic_DNA"/>
</dbReference>
<dbReference type="CDD" id="cd01949">
    <property type="entry name" value="GGDEF"/>
    <property type="match status" value="1"/>
</dbReference>
<dbReference type="InterPro" id="IPR029787">
    <property type="entry name" value="Nucleotide_cyclase"/>
</dbReference>
<dbReference type="InterPro" id="IPR050469">
    <property type="entry name" value="Diguanylate_Cyclase"/>
</dbReference>
<name>A0A6P1ZIF7_9BACT</name>
<dbReference type="Gene3D" id="3.30.70.270">
    <property type="match status" value="1"/>
</dbReference>
<dbReference type="EC" id="2.7.7.65" evidence="1"/>
<dbReference type="GO" id="GO:1902201">
    <property type="term" value="P:negative regulation of bacterial-type flagellum-dependent cell motility"/>
    <property type="evidence" value="ECO:0007669"/>
    <property type="project" value="TreeGrafter"/>
</dbReference>
<dbReference type="SMART" id="SM00267">
    <property type="entry name" value="GGDEF"/>
    <property type="match status" value="1"/>
</dbReference>
<feature type="transmembrane region" description="Helical" evidence="3">
    <location>
        <begin position="40"/>
        <end position="60"/>
    </location>
</feature>
<evidence type="ECO:0000313" key="6">
    <source>
        <dbReference type="Proteomes" id="UP000434052"/>
    </source>
</evidence>
<evidence type="ECO:0000256" key="2">
    <source>
        <dbReference type="ARBA" id="ARBA00034247"/>
    </source>
</evidence>
<feature type="transmembrane region" description="Helical" evidence="3">
    <location>
        <begin position="12"/>
        <end position="33"/>
    </location>
</feature>
<evidence type="ECO:0000259" key="4">
    <source>
        <dbReference type="PROSITE" id="PS50887"/>
    </source>
</evidence>
<dbReference type="NCBIfam" id="TIGR00254">
    <property type="entry name" value="GGDEF"/>
    <property type="match status" value="1"/>
</dbReference>
<dbReference type="SUPFAM" id="SSF55073">
    <property type="entry name" value="Nucleotide cyclase"/>
    <property type="match status" value="1"/>
</dbReference>
<dbReference type="RefSeq" id="WP_144234607.1">
    <property type="nucleotide sequence ID" value="NZ_QMIF01000003.1"/>
</dbReference>
<dbReference type="PANTHER" id="PTHR45138:SF9">
    <property type="entry name" value="DIGUANYLATE CYCLASE DGCM-RELATED"/>
    <property type="match status" value="1"/>
</dbReference>
<feature type="transmembrane region" description="Helical" evidence="3">
    <location>
        <begin position="124"/>
        <end position="145"/>
    </location>
</feature>
<dbReference type="OrthoDB" id="9783076at2"/>
<feature type="transmembrane region" description="Helical" evidence="3">
    <location>
        <begin position="191"/>
        <end position="214"/>
    </location>
</feature>